<keyword evidence="2" id="KW-1185">Reference proteome</keyword>
<sequence>MASHHPTYRRLTGLLRLNGRSAVLETGDGELIFLVSEDDLAPFHEQQVVAEGQMAGPDRLTLTWIASASA</sequence>
<dbReference type="RefSeq" id="WP_039286633.1">
    <property type="nucleotide sequence ID" value="NZ_JTDI01000005.1"/>
</dbReference>
<evidence type="ECO:0000313" key="2">
    <source>
        <dbReference type="Proteomes" id="UP000031057"/>
    </source>
</evidence>
<gene>
    <name evidence="1" type="ORF">LK12_17430</name>
</gene>
<accession>A0A0B1ZM06</accession>
<dbReference type="Proteomes" id="UP000031057">
    <property type="component" value="Unassembled WGS sequence"/>
</dbReference>
<dbReference type="AlphaFoldDB" id="A0A0B1ZM06"/>
<proteinExistence type="predicted"/>
<organism evidence="1 2">
    <name type="scientific">Novosphingobium malaysiense</name>
    <dbReference type="NCBI Taxonomy" id="1348853"/>
    <lineage>
        <taxon>Bacteria</taxon>
        <taxon>Pseudomonadati</taxon>
        <taxon>Pseudomonadota</taxon>
        <taxon>Alphaproteobacteria</taxon>
        <taxon>Sphingomonadales</taxon>
        <taxon>Sphingomonadaceae</taxon>
        <taxon>Novosphingobium</taxon>
    </lineage>
</organism>
<name>A0A0B1ZM06_9SPHN</name>
<protein>
    <submittedName>
        <fullName evidence="1">Uncharacterized protein</fullName>
    </submittedName>
</protein>
<comment type="caution">
    <text evidence="1">The sequence shown here is derived from an EMBL/GenBank/DDBJ whole genome shotgun (WGS) entry which is preliminary data.</text>
</comment>
<dbReference type="OrthoDB" id="7509357at2"/>
<evidence type="ECO:0000313" key="1">
    <source>
        <dbReference type="EMBL" id="KHK90374.1"/>
    </source>
</evidence>
<dbReference type="EMBL" id="JTDI01000005">
    <property type="protein sequence ID" value="KHK90374.1"/>
    <property type="molecule type" value="Genomic_DNA"/>
</dbReference>
<reference evidence="1 2" key="1">
    <citation type="submission" date="2014-10" db="EMBL/GenBank/DDBJ databases">
        <title>Genome sequence of Novosphingobium malaysiense MUSC 273(T).</title>
        <authorList>
            <person name="Lee L.-H."/>
        </authorList>
    </citation>
    <scope>NUCLEOTIDE SEQUENCE [LARGE SCALE GENOMIC DNA]</scope>
    <source>
        <strain evidence="1 2">MUSC 273</strain>
    </source>
</reference>
<dbReference type="InterPro" id="IPR043856">
    <property type="entry name" value="DUF5818"/>
</dbReference>
<dbReference type="Pfam" id="PF19135">
    <property type="entry name" value="DUF5818"/>
    <property type="match status" value="1"/>
</dbReference>